<dbReference type="GO" id="GO:0033588">
    <property type="term" value="C:elongator holoenzyme complex"/>
    <property type="evidence" value="ECO:0007669"/>
    <property type="project" value="InterPro"/>
</dbReference>
<keyword evidence="7" id="KW-0653">Protein transport</keyword>
<protein>
    <recommendedName>
        <fullName evidence="12">Protein transport protein SEC22</fullName>
    </recommendedName>
</protein>
<dbReference type="GO" id="GO:0006890">
    <property type="term" value="P:retrograde vesicle-mediated transport, Golgi to endoplasmic reticulum"/>
    <property type="evidence" value="ECO:0007669"/>
    <property type="project" value="InterPro"/>
</dbReference>
<keyword evidence="8 14" id="KW-1133">Transmembrane helix</keyword>
<evidence type="ECO:0000256" key="2">
    <source>
        <dbReference type="ARBA" id="ARBA00004409"/>
    </source>
</evidence>
<dbReference type="InterPro" id="IPR044565">
    <property type="entry name" value="Sec22"/>
</dbReference>
<dbReference type="Gene3D" id="3.30.450.50">
    <property type="entry name" value="Longin domain"/>
    <property type="match status" value="1"/>
</dbReference>
<dbReference type="SMART" id="SM01270">
    <property type="entry name" value="Longin"/>
    <property type="match status" value="1"/>
</dbReference>
<dbReference type="GO" id="GO:0006888">
    <property type="term" value="P:endoplasmic reticulum to Golgi vesicle-mediated transport"/>
    <property type="evidence" value="ECO:0007669"/>
    <property type="project" value="InterPro"/>
</dbReference>
<dbReference type="Gene3D" id="1.20.5.110">
    <property type="match status" value="1"/>
</dbReference>
<dbReference type="EMBL" id="QLNT01000001">
    <property type="protein sequence ID" value="KAF3077466.1"/>
    <property type="molecule type" value="Genomic_DNA"/>
</dbReference>
<evidence type="ECO:0000256" key="12">
    <source>
        <dbReference type="ARBA" id="ARBA00024249"/>
    </source>
</evidence>
<organism evidence="17 18">
    <name type="scientific">Trichoderma lentiforme</name>
    <dbReference type="NCBI Taxonomy" id="1567552"/>
    <lineage>
        <taxon>Eukaryota</taxon>
        <taxon>Fungi</taxon>
        <taxon>Dikarya</taxon>
        <taxon>Ascomycota</taxon>
        <taxon>Pezizomycotina</taxon>
        <taxon>Sordariomycetes</taxon>
        <taxon>Hypocreomycetidae</taxon>
        <taxon>Hypocreales</taxon>
        <taxon>Hypocreaceae</taxon>
        <taxon>Trichoderma</taxon>
    </lineage>
</organism>
<evidence type="ECO:0000256" key="14">
    <source>
        <dbReference type="SAM" id="Phobius"/>
    </source>
</evidence>
<comment type="caution">
    <text evidence="17">The sequence shown here is derived from an EMBL/GenBank/DDBJ whole genome shotgun (WGS) entry which is preliminary data.</text>
</comment>
<evidence type="ECO:0000256" key="8">
    <source>
        <dbReference type="ARBA" id="ARBA00022989"/>
    </source>
</evidence>
<dbReference type="SUPFAM" id="SSF58038">
    <property type="entry name" value="SNARE fusion complex"/>
    <property type="match status" value="1"/>
</dbReference>
<dbReference type="Gene3D" id="3.40.50.300">
    <property type="entry name" value="P-loop containing nucleotide triphosphate hydrolases"/>
    <property type="match status" value="1"/>
</dbReference>
<evidence type="ECO:0000256" key="13">
    <source>
        <dbReference type="PROSITE-ProRule" id="PRU00290"/>
    </source>
</evidence>
<keyword evidence="10 13" id="KW-0175">Coiled coil</keyword>
<dbReference type="GO" id="GO:0002098">
    <property type="term" value="P:tRNA wobble uridine modification"/>
    <property type="evidence" value="ECO:0007669"/>
    <property type="project" value="InterPro"/>
</dbReference>
<keyword evidence="6" id="KW-0256">Endoplasmic reticulum</keyword>
<dbReference type="InterPro" id="IPR042855">
    <property type="entry name" value="V_SNARE_CC"/>
</dbReference>
<keyword evidence="5 14" id="KW-0812">Transmembrane</keyword>
<comment type="subcellular location">
    <subcellularLocation>
        <location evidence="1">Endoplasmic reticulum membrane</location>
        <topology evidence="1">Single-pass type IV membrane protein</topology>
    </subcellularLocation>
    <subcellularLocation>
        <location evidence="2">Golgi apparatus membrane</location>
        <topology evidence="2">Single-pass type IV membrane protein</topology>
    </subcellularLocation>
</comment>
<evidence type="ECO:0000256" key="11">
    <source>
        <dbReference type="ARBA" id="ARBA00023136"/>
    </source>
</evidence>
<proteinExistence type="inferred from homology"/>
<evidence type="ECO:0000256" key="9">
    <source>
        <dbReference type="ARBA" id="ARBA00023034"/>
    </source>
</evidence>
<evidence type="ECO:0000256" key="7">
    <source>
        <dbReference type="ARBA" id="ARBA00022927"/>
    </source>
</evidence>
<keyword evidence="4" id="KW-0813">Transport</keyword>
<dbReference type="CDD" id="cd19496">
    <property type="entry name" value="Elp5"/>
    <property type="match status" value="1"/>
</dbReference>
<reference evidence="17 18" key="1">
    <citation type="submission" date="2018-06" db="EMBL/GenBank/DDBJ databases">
        <title>Genome analysis of cellulolytic fungus Trichoderma lentiforme CFAM-422.</title>
        <authorList>
            <person name="Steindorff A.S."/>
            <person name="Formighieri E.F."/>
            <person name="Midorikawa G.E.O."/>
            <person name="Tamietti M.S."/>
            <person name="Ramos E.Z."/>
            <person name="Silva A.S."/>
            <person name="Bon E.P.S."/>
            <person name="Mendes T.D."/>
            <person name="Damaso M.C.T."/>
            <person name="Favaro L.C.L."/>
        </authorList>
    </citation>
    <scope>NUCLEOTIDE SEQUENCE [LARGE SCALE GENOMIC DNA]</scope>
    <source>
        <strain evidence="17 18">CFAM-422</strain>
    </source>
</reference>
<evidence type="ECO:0000256" key="10">
    <source>
        <dbReference type="ARBA" id="ARBA00023054"/>
    </source>
</evidence>
<evidence type="ECO:0000256" key="1">
    <source>
        <dbReference type="ARBA" id="ARBA00004163"/>
    </source>
</evidence>
<dbReference type="Pfam" id="PF13774">
    <property type="entry name" value="Longin"/>
    <property type="match status" value="1"/>
</dbReference>
<sequence>MAPTANSHGRSHSLLLLQRLLNFRDAASPLTLLLDNLEQPARPVISELMTRAKLAKTKIIFLSFSTLRKPRDADILIKATGKDSNTVARELLTQYPSFQPSALKDKTAQRAVVFIDSLNSLSSAATQSLAVFLSSIITPVVSIVGVYHTDVPVILPKSFNEYEPHPFTLLCHLATAVLTLSNLRQETERQKARNRSVVEPEWGLKEHREGILIGLAEKGKSEDQVGVVISMELRRRSGRAVDEKFILMPGSAAAKSRVGKLCLLTDHPMFKKPEAEQGDGDEQPESTFNLGLTEKQRKDREGIVLPYFDAQTDIGAGEGGRILPHALRFLKQQLRQIQRKLTRNSESQASIESSTLFTIHYLIDSDVVFLCICERSYPRKLAFTYLADLSREFTTTYTPQAIHNPALRPYAFMEFDNFIAKTRTTYADARAAQNLDKLNDELRDVTKIMTKNIEDLLYRGDNLERMGEISSRLRDDSKKYRRAAVRINWELMLKQYGPFAGLGFFILIFIYWRFF</sequence>
<evidence type="ECO:0000259" key="15">
    <source>
        <dbReference type="PROSITE" id="PS50859"/>
    </source>
</evidence>
<dbReference type="CDD" id="cd15866">
    <property type="entry name" value="R-SNARE_SEC22"/>
    <property type="match status" value="1"/>
</dbReference>
<keyword evidence="18" id="KW-1185">Reference proteome</keyword>
<dbReference type="PROSITE" id="PS50859">
    <property type="entry name" value="LONGIN"/>
    <property type="match status" value="1"/>
</dbReference>
<evidence type="ECO:0000313" key="17">
    <source>
        <dbReference type="EMBL" id="KAF3077466.1"/>
    </source>
</evidence>
<dbReference type="GO" id="GO:0000139">
    <property type="term" value="C:Golgi membrane"/>
    <property type="evidence" value="ECO:0007669"/>
    <property type="project" value="UniProtKB-SubCell"/>
</dbReference>
<evidence type="ECO:0000256" key="3">
    <source>
        <dbReference type="ARBA" id="ARBA00008025"/>
    </source>
</evidence>
<keyword evidence="9" id="KW-0333">Golgi apparatus</keyword>
<dbReference type="PANTHER" id="PTHR45837">
    <property type="entry name" value="VESICLE-TRAFFICKING PROTEIN SEC22B"/>
    <property type="match status" value="1"/>
</dbReference>
<evidence type="ECO:0000256" key="4">
    <source>
        <dbReference type="ARBA" id="ARBA00022448"/>
    </source>
</evidence>
<dbReference type="Proteomes" id="UP000801864">
    <property type="component" value="Unassembled WGS sequence"/>
</dbReference>
<dbReference type="PROSITE" id="PS50892">
    <property type="entry name" value="V_SNARE"/>
    <property type="match status" value="1"/>
</dbReference>
<name>A0A9P4XNJ8_9HYPO</name>
<dbReference type="Pfam" id="PF00957">
    <property type="entry name" value="Synaptobrevin"/>
    <property type="match status" value="1"/>
</dbReference>
<comment type="similarity">
    <text evidence="3">Belongs to the synaptobrevin family.</text>
</comment>
<evidence type="ECO:0000256" key="6">
    <source>
        <dbReference type="ARBA" id="ARBA00022824"/>
    </source>
</evidence>
<dbReference type="Pfam" id="PF10483">
    <property type="entry name" value="Elong_Iki1"/>
    <property type="match status" value="1"/>
</dbReference>
<dbReference type="InterPro" id="IPR011012">
    <property type="entry name" value="Longin-like_dom_sf"/>
</dbReference>
<dbReference type="InterPro" id="IPR027417">
    <property type="entry name" value="P-loop_NTPase"/>
</dbReference>
<dbReference type="CDD" id="cd14824">
    <property type="entry name" value="Longin"/>
    <property type="match status" value="1"/>
</dbReference>
<evidence type="ECO:0000259" key="16">
    <source>
        <dbReference type="PROSITE" id="PS50892"/>
    </source>
</evidence>
<keyword evidence="11 14" id="KW-0472">Membrane</keyword>
<evidence type="ECO:0000256" key="5">
    <source>
        <dbReference type="ARBA" id="ARBA00022692"/>
    </source>
</evidence>
<accession>A0A9P4XNJ8</accession>
<evidence type="ECO:0000313" key="18">
    <source>
        <dbReference type="Proteomes" id="UP000801864"/>
    </source>
</evidence>
<dbReference type="SUPFAM" id="SSF64356">
    <property type="entry name" value="SNARE-like"/>
    <property type="match status" value="1"/>
</dbReference>
<feature type="domain" description="Longin" evidence="15">
    <location>
        <begin position="331"/>
        <end position="419"/>
    </location>
</feature>
<feature type="domain" description="V-SNARE coiled-coil homology" evidence="16">
    <location>
        <begin position="434"/>
        <end position="494"/>
    </location>
</feature>
<dbReference type="GO" id="GO:0005484">
    <property type="term" value="F:SNAP receptor activity"/>
    <property type="evidence" value="ECO:0007669"/>
    <property type="project" value="InterPro"/>
</dbReference>
<dbReference type="AlphaFoldDB" id="A0A9P4XNJ8"/>
<dbReference type="InterPro" id="IPR019519">
    <property type="entry name" value="Elp5"/>
</dbReference>
<dbReference type="GO" id="GO:0005789">
    <property type="term" value="C:endoplasmic reticulum membrane"/>
    <property type="evidence" value="ECO:0007669"/>
    <property type="project" value="UniProtKB-SubCell"/>
</dbReference>
<dbReference type="InterPro" id="IPR010908">
    <property type="entry name" value="Longin_dom"/>
</dbReference>
<dbReference type="FunFam" id="1.20.5.110:FF:000014">
    <property type="entry name" value="Transport protein sec22"/>
    <property type="match status" value="1"/>
</dbReference>
<gene>
    <name evidence="17" type="ORF">CFAM422_000228</name>
</gene>
<dbReference type="GO" id="GO:0015031">
    <property type="term" value="P:protein transport"/>
    <property type="evidence" value="ECO:0007669"/>
    <property type="project" value="UniProtKB-KW"/>
</dbReference>
<feature type="transmembrane region" description="Helical" evidence="14">
    <location>
        <begin position="496"/>
        <end position="514"/>
    </location>
</feature>